<accession>A0A3P8F6R4</accession>
<name>A0A183GDR7_HELPZ</name>
<accession>A0A183GDR7</accession>
<dbReference type="Proteomes" id="UP000050761">
    <property type="component" value="Unassembled WGS sequence"/>
</dbReference>
<organism evidence="2 3">
    <name type="scientific">Heligmosomoides polygyrus</name>
    <name type="common">Parasitic roundworm</name>
    <dbReference type="NCBI Taxonomy" id="6339"/>
    <lineage>
        <taxon>Eukaryota</taxon>
        <taxon>Metazoa</taxon>
        <taxon>Ecdysozoa</taxon>
        <taxon>Nematoda</taxon>
        <taxon>Chromadorea</taxon>
        <taxon>Rhabditida</taxon>
        <taxon>Rhabditina</taxon>
        <taxon>Rhabditomorpha</taxon>
        <taxon>Strongyloidea</taxon>
        <taxon>Heligmosomidae</taxon>
        <taxon>Heligmosomoides</taxon>
    </lineage>
</organism>
<keyword evidence="2" id="KW-1185">Reference proteome</keyword>
<evidence type="ECO:0000313" key="2">
    <source>
        <dbReference type="Proteomes" id="UP000050761"/>
    </source>
</evidence>
<dbReference type="OrthoDB" id="5847018at2759"/>
<evidence type="ECO:0000313" key="1">
    <source>
        <dbReference type="EMBL" id="VDP19779.1"/>
    </source>
</evidence>
<dbReference type="WBParaSite" id="HPBE_0002040901-mRNA-1">
    <property type="protein sequence ID" value="HPBE_0002040901-mRNA-1"/>
    <property type="gene ID" value="HPBE_0002040901"/>
</dbReference>
<reference evidence="3" key="2">
    <citation type="submission" date="2019-09" db="UniProtKB">
        <authorList>
            <consortium name="WormBaseParasite"/>
        </authorList>
    </citation>
    <scope>IDENTIFICATION</scope>
</reference>
<dbReference type="AlphaFoldDB" id="A0A183GDR7"/>
<sequence length="102" mass="11792">MICLFVLLLTLALFAAYLIYLLYVHHYQSSQDYRLFTVGTKPFYNWDLTVLIPKPHPQLIYRATTEPPEYAEVACASPLPSYDVVVYNDQLARSFQLLTSVK</sequence>
<evidence type="ECO:0000313" key="3">
    <source>
        <dbReference type="WBParaSite" id="HPBE_0002040901-mRNA-1"/>
    </source>
</evidence>
<gene>
    <name evidence="1" type="ORF">HPBE_LOCUS20408</name>
</gene>
<protein>
    <submittedName>
        <fullName evidence="1 3">Uncharacterized protein</fullName>
    </submittedName>
</protein>
<dbReference type="EMBL" id="UZAH01032123">
    <property type="protein sequence ID" value="VDP19779.1"/>
    <property type="molecule type" value="Genomic_DNA"/>
</dbReference>
<proteinExistence type="predicted"/>
<reference evidence="1 2" key="1">
    <citation type="submission" date="2018-11" db="EMBL/GenBank/DDBJ databases">
        <authorList>
            <consortium name="Pathogen Informatics"/>
        </authorList>
    </citation>
    <scope>NUCLEOTIDE SEQUENCE [LARGE SCALE GENOMIC DNA]</scope>
</reference>